<reference evidence="1" key="1">
    <citation type="submission" date="2023-10" db="EMBL/GenBank/DDBJ databases">
        <title>Genome assembly of Pristionchus species.</title>
        <authorList>
            <person name="Yoshida K."/>
            <person name="Sommer R.J."/>
        </authorList>
    </citation>
    <scope>NUCLEOTIDE SEQUENCE</scope>
    <source>
        <strain evidence="1">RS5133</strain>
    </source>
</reference>
<accession>A0AAV5WMT7</accession>
<feature type="non-terminal residue" evidence="1">
    <location>
        <position position="99"/>
    </location>
</feature>
<proteinExistence type="predicted"/>
<protein>
    <submittedName>
        <fullName evidence="1">Uncharacterized protein</fullName>
    </submittedName>
</protein>
<evidence type="ECO:0000313" key="2">
    <source>
        <dbReference type="Proteomes" id="UP001432322"/>
    </source>
</evidence>
<organism evidence="1 2">
    <name type="scientific">Pristionchus fissidentatus</name>
    <dbReference type="NCBI Taxonomy" id="1538716"/>
    <lineage>
        <taxon>Eukaryota</taxon>
        <taxon>Metazoa</taxon>
        <taxon>Ecdysozoa</taxon>
        <taxon>Nematoda</taxon>
        <taxon>Chromadorea</taxon>
        <taxon>Rhabditida</taxon>
        <taxon>Rhabditina</taxon>
        <taxon>Diplogasteromorpha</taxon>
        <taxon>Diplogasteroidea</taxon>
        <taxon>Neodiplogasteridae</taxon>
        <taxon>Pristionchus</taxon>
    </lineage>
</organism>
<evidence type="ECO:0000313" key="1">
    <source>
        <dbReference type="EMBL" id="GMT31943.1"/>
    </source>
</evidence>
<sequence>YLRYSNRRCSCGQSLFLRMSEYGGSPAHENLYKESDCADVVCPHRRNTQPMADPCSDTEYNIRPAIRHERTEIRLLRVQGHKERPYYAAGDCRGTPSFA</sequence>
<dbReference type="EMBL" id="BTSY01000006">
    <property type="protein sequence ID" value="GMT31943.1"/>
    <property type="molecule type" value="Genomic_DNA"/>
</dbReference>
<name>A0AAV5WMT7_9BILA</name>
<dbReference type="Proteomes" id="UP001432322">
    <property type="component" value="Unassembled WGS sequence"/>
</dbReference>
<gene>
    <name evidence="1" type="ORF">PFISCL1PPCAC_23240</name>
</gene>
<feature type="non-terminal residue" evidence="1">
    <location>
        <position position="1"/>
    </location>
</feature>
<dbReference type="AlphaFoldDB" id="A0AAV5WMT7"/>
<comment type="caution">
    <text evidence="1">The sequence shown here is derived from an EMBL/GenBank/DDBJ whole genome shotgun (WGS) entry which is preliminary data.</text>
</comment>
<keyword evidence="2" id="KW-1185">Reference proteome</keyword>